<dbReference type="EMBL" id="JAJJMN010000001">
    <property type="protein sequence ID" value="MCC9017005.1"/>
    <property type="molecule type" value="Genomic_DNA"/>
</dbReference>
<evidence type="ECO:0000259" key="3">
    <source>
        <dbReference type="SMART" id="SM00060"/>
    </source>
</evidence>
<evidence type="ECO:0000313" key="4">
    <source>
        <dbReference type="EMBL" id="MCC9017005.1"/>
    </source>
</evidence>
<dbReference type="SUPFAM" id="SSF49265">
    <property type="entry name" value="Fibronectin type III"/>
    <property type="match status" value="3"/>
</dbReference>
<dbReference type="InterPro" id="IPR013783">
    <property type="entry name" value="Ig-like_fold"/>
</dbReference>
<evidence type="ECO:0000256" key="1">
    <source>
        <dbReference type="ARBA" id="ARBA00022729"/>
    </source>
</evidence>
<dbReference type="InterPro" id="IPR036116">
    <property type="entry name" value="FN3_sf"/>
</dbReference>
<name>A0ABS8LWQ8_9FLAO</name>
<evidence type="ECO:0000313" key="5">
    <source>
        <dbReference type="Proteomes" id="UP001430700"/>
    </source>
</evidence>
<dbReference type="Pfam" id="PF12733">
    <property type="entry name" value="Cadherin-like"/>
    <property type="match status" value="5"/>
</dbReference>
<keyword evidence="1" id="KW-0732">Signal</keyword>
<reference evidence="4" key="1">
    <citation type="submission" date="2021-11" db="EMBL/GenBank/DDBJ databases">
        <title>Description of novel Flavobacterium species.</title>
        <authorList>
            <person name="Saticioglu I.B."/>
            <person name="Ay H."/>
            <person name="Altun S."/>
            <person name="Duman M."/>
        </authorList>
    </citation>
    <scope>NUCLEOTIDE SEQUENCE</scope>
    <source>
        <strain evidence="4">F-126</strain>
    </source>
</reference>
<proteinExistence type="predicted"/>
<dbReference type="NCBIfam" id="TIGR04183">
    <property type="entry name" value="Por_Secre_tail"/>
    <property type="match status" value="1"/>
</dbReference>
<feature type="domain" description="Fibronectin type-III" evidence="3">
    <location>
        <begin position="493"/>
        <end position="594"/>
    </location>
</feature>
<dbReference type="InterPro" id="IPR026444">
    <property type="entry name" value="Secre_tail"/>
</dbReference>
<dbReference type="SMART" id="SM00060">
    <property type="entry name" value="FN3"/>
    <property type="match status" value="5"/>
</dbReference>
<sequence length="1246" mass="131253">MARTFTFFFSKKVFLVYMITFLSVFQTMLAQETPPTVQCSNLAFTNTTATKSTISWQPGNSTFSAVFIRKGTSTSSNAIPLDNVNYNANTAFGLGDQIGTSGWYCVASTKMNNAEVTGLTPGTTYQVGVFVSNFYGASGHTYYLRTVNSGNSATLTTPENVATLSNISLSAGALTTVFSSGTTDYIANVPNAVSSILLTPVTTDTRATVKVNGVAVTSGNPSQVIGNLEVNNVDAKANRIAIEVTAQDGTVKTYTIKVFRLLAPPTIQATNLTFTKTTMTSTTLKWTNGNGVARTVFMREGAISSNPVPDNIYFKDDQTFGKGDQIGTTGWYAIVKTNEGNAVEINGLSPGKTYQAMVMEFNGSPGNPFFLTTTGTANPATVTTLSNVATLSNISLSAGALTTVFSSEDTDCYARVPNEVSTITVTPVTTDAHATVKVNGVAVVSGNPSQVIGNLQVGNLNVASNLIRIEVTAQNGDIRTYTIKVYRLYPPPTVQASNLTFTSTTATSTTLNWTNGNGAARTVFMREGAGSAPVPDNIYFKDDQTFGKGDQIGTTGWYAIVKANDGNSVVINGLSPGKTYQAIVMELDFIPNYPSYLTTTSTGNPATVTTLSNVATLSNVSLSAGALTTVFSSEDTDCYARVPNAVSSITVTPVTTDVHATVKVNGVAVVSGNPSQVISNLEVDNFLAASNLVTIEVTAQSGAVKTYTIKVLRLLAPPTVQASNLTFTNTTGTSTTLNWTNGNGAVRTVFMREGAGSAPVPDNIYFKNDQTFGKGDQIGTTGWYTIFKTNNSNKIEITGLTPGKTYQAMVMELNGDPFYPSYLTTTSTANPATVTTLSNVATLSNVSLSAGALTTVFSSEATDYYAGVPNEVSSITVTPVTTDAHATVKVNGVAVVSGNPSQVIGNLQVGNLNVASNLVTIEVTAQSGAVKTYTINIYRLYPPPTVQASNLTFTNTTGTSTTLNWTNGNGAARTVFMREGAGSAPVPDNIYFKDDQTFGKGDQIGTTGWYAIVKANDGNSVVINGLSPGKTYQAMVMELHRDPSYPSYLTTTSTGNPATVTTLSNVATLSNISLSAGALTKVFSSEATGYVARVPNEVSSIMLTPVTTDSHASIKVNGTAVANGNPSQKIDLASGAGTTVITIEVLAQDGTAKTYTVTVEKSSLGVVDNKIEGFVVYPNPIQKGMLYIQTKSTVVKNVKIFDMLGRMVFSVQTTKDEIAVEGLQKGVYVLKVNQEGAESTEKLVVE</sequence>
<dbReference type="Pfam" id="PF00041">
    <property type="entry name" value="fn3"/>
    <property type="match status" value="1"/>
</dbReference>
<dbReference type="InterPro" id="IPR050964">
    <property type="entry name" value="Striated_Muscle_Regulatory"/>
</dbReference>
<dbReference type="PANTHER" id="PTHR13817:SF73">
    <property type="entry name" value="FIBRONECTIN TYPE-III DOMAIN-CONTAINING PROTEIN"/>
    <property type="match status" value="1"/>
</dbReference>
<dbReference type="Proteomes" id="UP001430700">
    <property type="component" value="Unassembled WGS sequence"/>
</dbReference>
<feature type="domain" description="Fibronectin type-III" evidence="3">
    <location>
        <begin position="945"/>
        <end position="1047"/>
    </location>
</feature>
<keyword evidence="5" id="KW-1185">Reference proteome</keyword>
<gene>
    <name evidence="4" type="ORF">LNQ34_04375</name>
</gene>
<dbReference type="InterPro" id="IPR003961">
    <property type="entry name" value="FN3_dom"/>
</dbReference>
<keyword evidence="2" id="KW-0677">Repeat</keyword>
<protein>
    <submittedName>
        <fullName evidence="4">Cadherin-like beta sandwich domain-containing protein</fullName>
    </submittedName>
</protein>
<dbReference type="Gene3D" id="2.60.40.10">
    <property type="entry name" value="Immunoglobulins"/>
    <property type="match status" value="5"/>
</dbReference>
<feature type="domain" description="Fibronectin type-III" evidence="3">
    <location>
        <begin position="719"/>
        <end position="821"/>
    </location>
</feature>
<dbReference type="RefSeq" id="WP_229998789.1">
    <property type="nucleotide sequence ID" value="NZ_JAJJMN010000001.1"/>
</dbReference>
<accession>A0ABS8LWQ8</accession>
<dbReference type="InterPro" id="IPR025883">
    <property type="entry name" value="Cadherin-like_domain"/>
</dbReference>
<feature type="domain" description="Fibronectin type-III" evidence="3">
    <location>
        <begin position="36"/>
        <end position="138"/>
    </location>
</feature>
<dbReference type="PANTHER" id="PTHR13817">
    <property type="entry name" value="TITIN"/>
    <property type="match status" value="1"/>
</dbReference>
<evidence type="ECO:0000256" key="2">
    <source>
        <dbReference type="ARBA" id="ARBA00022737"/>
    </source>
</evidence>
<dbReference type="Pfam" id="PF18962">
    <property type="entry name" value="Por_Secre_tail"/>
    <property type="match status" value="1"/>
</dbReference>
<organism evidence="4 5">
    <name type="scientific">Flavobacterium lipolyticum</name>
    <dbReference type="NCBI Taxonomy" id="2893754"/>
    <lineage>
        <taxon>Bacteria</taxon>
        <taxon>Pseudomonadati</taxon>
        <taxon>Bacteroidota</taxon>
        <taxon>Flavobacteriia</taxon>
        <taxon>Flavobacteriales</taxon>
        <taxon>Flavobacteriaceae</taxon>
        <taxon>Flavobacterium</taxon>
    </lineage>
</organism>
<feature type="domain" description="Fibronectin type-III" evidence="3">
    <location>
        <begin position="266"/>
        <end position="368"/>
    </location>
</feature>
<comment type="caution">
    <text evidence="4">The sequence shown here is derived from an EMBL/GenBank/DDBJ whole genome shotgun (WGS) entry which is preliminary data.</text>
</comment>